<dbReference type="EMBL" id="UINC01210281">
    <property type="protein sequence ID" value="SVE33678.1"/>
    <property type="molecule type" value="Genomic_DNA"/>
</dbReference>
<dbReference type="GO" id="GO:0000150">
    <property type="term" value="F:DNA strand exchange activity"/>
    <property type="evidence" value="ECO:0007669"/>
    <property type="project" value="InterPro"/>
</dbReference>
<dbReference type="InterPro" id="IPR050639">
    <property type="entry name" value="SSR_resolvase"/>
</dbReference>
<dbReference type="SUPFAM" id="SSF53041">
    <property type="entry name" value="Resolvase-like"/>
    <property type="match status" value="1"/>
</dbReference>
<dbReference type="InterPro" id="IPR006119">
    <property type="entry name" value="Resolv_N"/>
</dbReference>
<evidence type="ECO:0000313" key="2">
    <source>
        <dbReference type="EMBL" id="SVE33678.1"/>
    </source>
</evidence>
<dbReference type="InterPro" id="IPR036162">
    <property type="entry name" value="Resolvase-like_N_sf"/>
</dbReference>
<evidence type="ECO:0000259" key="1">
    <source>
        <dbReference type="SMART" id="SM00857"/>
    </source>
</evidence>
<dbReference type="AlphaFoldDB" id="A0A383CPX2"/>
<gene>
    <name evidence="2" type="ORF">METZ01_LOCUS486532</name>
</gene>
<dbReference type="SMART" id="SM00857">
    <property type="entry name" value="Resolvase"/>
    <property type="match status" value="1"/>
</dbReference>
<protein>
    <recommendedName>
        <fullName evidence="1">Resolvase/invertase-type recombinase catalytic domain-containing protein</fullName>
    </recommendedName>
</protein>
<dbReference type="PANTHER" id="PTHR30461:SF23">
    <property type="entry name" value="DNA RECOMBINASE-RELATED"/>
    <property type="match status" value="1"/>
</dbReference>
<feature type="non-terminal residue" evidence="2">
    <location>
        <position position="170"/>
    </location>
</feature>
<accession>A0A383CPX2</accession>
<dbReference type="Pfam" id="PF00239">
    <property type="entry name" value="Resolvase"/>
    <property type="match status" value="1"/>
</dbReference>
<reference evidence="2" key="1">
    <citation type="submission" date="2018-05" db="EMBL/GenBank/DDBJ databases">
        <authorList>
            <person name="Lanie J.A."/>
            <person name="Ng W.-L."/>
            <person name="Kazmierczak K.M."/>
            <person name="Andrzejewski T.M."/>
            <person name="Davidsen T.M."/>
            <person name="Wayne K.J."/>
            <person name="Tettelin H."/>
            <person name="Glass J.I."/>
            <person name="Rusch D."/>
            <person name="Podicherti R."/>
            <person name="Tsui H.-C.T."/>
            <person name="Winkler M.E."/>
        </authorList>
    </citation>
    <scope>NUCLEOTIDE SEQUENCE</scope>
</reference>
<feature type="domain" description="Resolvase/invertase-type recombinase catalytic" evidence="1">
    <location>
        <begin position="5"/>
        <end position="164"/>
    </location>
</feature>
<dbReference type="Gene3D" id="3.40.50.1390">
    <property type="entry name" value="Resolvase, N-terminal catalytic domain"/>
    <property type="match status" value="1"/>
</dbReference>
<proteinExistence type="predicted"/>
<dbReference type="PANTHER" id="PTHR30461">
    <property type="entry name" value="DNA-INVERTASE FROM LAMBDOID PROPHAGE"/>
    <property type="match status" value="1"/>
</dbReference>
<dbReference type="GO" id="GO:0003677">
    <property type="term" value="F:DNA binding"/>
    <property type="evidence" value="ECO:0007669"/>
    <property type="project" value="InterPro"/>
</dbReference>
<organism evidence="2">
    <name type="scientific">marine metagenome</name>
    <dbReference type="NCBI Taxonomy" id="408172"/>
    <lineage>
        <taxon>unclassified sequences</taxon>
        <taxon>metagenomes</taxon>
        <taxon>ecological metagenomes</taxon>
    </lineage>
</organism>
<sequence>MKKEIFAYIRTSNAAKAAAAKSDSDAHQLKTIKQFCQLKDWIVKDAFYDLRVSGDNGGDFREREAFSEMLAEMKSNGVKTFVVADAKCFAKSIITAAIIGEDLRAYGLAAMDASTGKDLAAKSNDNPEEQMIQNILMCLAQYDKVKIVSRLQGARRRKKKAGGYIGGTIP</sequence>
<name>A0A383CPX2_9ZZZZ</name>